<proteinExistence type="predicted"/>
<organism evidence="1 2">
    <name type="scientific">Cichlidogyrus casuarinus</name>
    <dbReference type="NCBI Taxonomy" id="1844966"/>
    <lineage>
        <taxon>Eukaryota</taxon>
        <taxon>Metazoa</taxon>
        <taxon>Spiralia</taxon>
        <taxon>Lophotrochozoa</taxon>
        <taxon>Platyhelminthes</taxon>
        <taxon>Monogenea</taxon>
        <taxon>Monopisthocotylea</taxon>
        <taxon>Dactylogyridea</taxon>
        <taxon>Ancyrocephalidae</taxon>
        <taxon>Cichlidogyrus</taxon>
    </lineage>
</organism>
<keyword evidence="2" id="KW-1185">Reference proteome</keyword>
<sequence length="116" mass="13100">LRRKLNDALAQTYPAAQLIVLPVTRRLLTLNLKDRAPGSKNVVYQFDCSCGATYIGMTQWELSVRAKEHLPSWLIKNNPEKLRGEPDSSITRHLMTTGHKVDTKSCFRTIHAVNPS</sequence>
<feature type="non-terminal residue" evidence="1">
    <location>
        <position position="1"/>
    </location>
</feature>
<comment type="caution">
    <text evidence="1">The sequence shown here is derived from an EMBL/GenBank/DDBJ whole genome shotgun (WGS) entry which is preliminary data.</text>
</comment>
<dbReference type="EMBL" id="JBJKFK010008652">
    <property type="protein sequence ID" value="KAL3307016.1"/>
    <property type="molecule type" value="Genomic_DNA"/>
</dbReference>
<reference evidence="1 2" key="1">
    <citation type="submission" date="2024-11" db="EMBL/GenBank/DDBJ databases">
        <title>Adaptive evolution of stress response genes in parasites aligns with host niche diversity.</title>
        <authorList>
            <person name="Hahn C."/>
            <person name="Resl P."/>
        </authorList>
    </citation>
    <scope>NUCLEOTIDE SEQUENCE [LARGE SCALE GENOMIC DNA]</scope>
    <source>
        <strain evidence="1">EGGRZ-B1_66</strain>
        <tissue evidence="1">Body</tissue>
    </source>
</reference>
<dbReference type="Proteomes" id="UP001626550">
    <property type="component" value="Unassembled WGS sequence"/>
</dbReference>
<dbReference type="AlphaFoldDB" id="A0ABD2PKU8"/>
<gene>
    <name evidence="1" type="ORF">Ciccas_014485</name>
</gene>
<protein>
    <submittedName>
        <fullName evidence="1">Uncharacterized protein</fullName>
    </submittedName>
</protein>
<accession>A0ABD2PKU8</accession>
<evidence type="ECO:0000313" key="1">
    <source>
        <dbReference type="EMBL" id="KAL3307016.1"/>
    </source>
</evidence>
<name>A0ABD2PKU8_9PLAT</name>
<evidence type="ECO:0000313" key="2">
    <source>
        <dbReference type="Proteomes" id="UP001626550"/>
    </source>
</evidence>